<feature type="transmembrane region" description="Helical" evidence="9">
    <location>
        <begin position="840"/>
        <end position="858"/>
    </location>
</feature>
<dbReference type="InterPro" id="IPR003593">
    <property type="entry name" value="AAA+_ATPase"/>
</dbReference>
<evidence type="ECO:0000256" key="8">
    <source>
        <dbReference type="ARBA" id="ARBA00023136"/>
    </source>
</evidence>
<feature type="domain" description="ABC transmembrane type-1" evidence="11">
    <location>
        <begin position="883"/>
        <end position="1145"/>
    </location>
</feature>
<comment type="subcellular location">
    <subcellularLocation>
        <location evidence="1">Membrane</location>
        <topology evidence="1">Multi-pass membrane protein</topology>
    </subcellularLocation>
</comment>
<feature type="domain" description="ABC transporter" evidence="10">
    <location>
        <begin position="509"/>
        <end position="746"/>
    </location>
</feature>
<keyword evidence="7 9" id="KW-1133">Transmembrane helix</keyword>
<evidence type="ECO:0000313" key="13">
    <source>
        <dbReference type="Proteomes" id="UP000244803"/>
    </source>
</evidence>
<dbReference type="GO" id="GO:0005524">
    <property type="term" value="F:ATP binding"/>
    <property type="evidence" value="ECO:0007669"/>
    <property type="project" value="UniProtKB-KW"/>
</dbReference>
<keyword evidence="4 9" id="KW-0812">Transmembrane</keyword>
<feature type="transmembrane region" description="Helical" evidence="9">
    <location>
        <begin position="897"/>
        <end position="921"/>
    </location>
</feature>
<proteinExistence type="inferred from homology"/>
<gene>
    <name evidence="12" type="ORF">MACJ_003680</name>
</gene>
<dbReference type="SUPFAM" id="SSF90123">
    <property type="entry name" value="ABC transporter transmembrane region"/>
    <property type="match status" value="1"/>
</dbReference>
<dbReference type="GO" id="GO:0016020">
    <property type="term" value="C:membrane"/>
    <property type="evidence" value="ECO:0007669"/>
    <property type="project" value="UniProtKB-SubCell"/>
</dbReference>
<comment type="similarity">
    <text evidence="2">Belongs to the ABC transporter superfamily. ABCC family. Conjugate transporter (TC 3.A.1.208) subfamily.</text>
</comment>
<evidence type="ECO:0000259" key="10">
    <source>
        <dbReference type="PROSITE" id="PS50893"/>
    </source>
</evidence>
<dbReference type="PANTHER" id="PTHR24223">
    <property type="entry name" value="ATP-BINDING CASSETTE SUB-FAMILY C"/>
    <property type="match status" value="1"/>
</dbReference>
<evidence type="ECO:0008006" key="14">
    <source>
        <dbReference type="Google" id="ProtNLM"/>
    </source>
</evidence>
<evidence type="ECO:0000259" key="11">
    <source>
        <dbReference type="PROSITE" id="PS50929"/>
    </source>
</evidence>
<dbReference type="InterPro" id="IPR036640">
    <property type="entry name" value="ABC1_TM_sf"/>
</dbReference>
<dbReference type="InterPro" id="IPR003439">
    <property type="entry name" value="ABC_transporter-like_ATP-bd"/>
</dbReference>
<evidence type="ECO:0000256" key="9">
    <source>
        <dbReference type="SAM" id="Phobius"/>
    </source>
</evidence>
<dbReference type="SMART" id="SM00382">
    <property type="entry name" value="AAA"/>
    <property type="match status" value="2"/>
</dbReference>
<feature type="transmembrane region" description="Helical" evidence="9">
    <location>
        <begin position="432"/>
        <end position="451"/>
    </location>
</feature>
<dbReference type="SUPFAM" id="SSF52540">
    <property type="entry name" value="P-loop containing nucleoside triphosphate hydrolases"/>
    <property type="match status" value="2"/>
</dbReference>
<feature type="transmembrane region" description="Helical" evidence="9">
    <location>
        <begin position="168"/>
        <end position="191"/>
    </location>
</feature>
<keyword evidence="5" id="KW-0547">Nucleotide-binding</keyword>
<keyword evidence="6" id="KW-0067">ATP-binding</keyword>
<evidence type="ECO:0000256" key="2">
    <source>
        <dbReference type="ARBA" id="ARBA00009726"/>
    </source>
</evidence>
<feature type="transmembrane region" description="Helical" evidence="9">
    <location>
        <begin position="387"/>
        <end position="412"/>
    </location>
</feature>
<accession>A0A976XJP0</accession>
<dbReference type="PROSITE" id="PS50893">
    <property type="entry name" value="ABC_TRANSPORTER_2"/>
    <property type="match status" value="2"/>
</dbReference>
<evidence type="ECO:0000256" key="3">
    <source>
        <dbReference type="ARBA" id="ARBA00022448"/>
    </source>
</evidence>
<dbReference type="Gene3D" id="1.20.1560.10">
    <property type="entry name" value="ABC transporter type 1, transmembrane domain"/>
    <property type="match status" value="1"/>
</dbReference>
<dbReference type="InterPro" id="IPR050173">
    <property type="entry name" value="ABC_transporter_C-like"/>
</dbReference>
<evidence type="ECO:0000256" key="5">
    <source>
        <dbReference type="ARBA" id="ARBA00022741"/>
    </source>
</evidence>
<dbReference type="PANTHER" id="PTHR24223:SF456">
    <property type="entry name" value="MULTIDRUG RESISTANCE-ASSOCIATED PROTEIN LETHAL(2)03659"/>
    <property type="match status" value="1"/>
</dbReference>
<dbReference type="Gene3D" id="3.40.50.300">
    <property type="entry name" value="P-loop containing nucleotide triphosphate hydrolases"/>
    <property type="match status" value="2"/>
</dbReference>
<dbReference type="InterPro" id="IPR017871">
    <property type="entry name" value="ABC_transporter-like_CS"/>
</dbReference>
<reference evidence="12" key="1">
    <citation type="submission" date="2022-07" db="EMBL/GenBank/DDBJ databases">
        <title>Evaluation of T. orientalis genome assembly methods using nanopore sequencing and analysis of variation between genomes.</title>
        <authorList>
            <person name="Yam J."/>
            <person name="Micallef M.L."/>
            <person name="Liu M."/>
            <person name="Djordjevic S.P."/>
            <person name="Bogema D.R."/>
            <person name="Jenkins C."/>
        </authorList>
    </citation>
    <scope>NUCLEOTIDE SEQUENCE</scope>
    <source>
        <strain evidence="12">Fish Creek</strain>
    </source>
</reference>
<dbReference type="Pfam" id="PF00005">
    <property type="entry name" value="ABC_tran"/>
    <property type="match status" value="2"/>
</dbReference>
<protein>
    <recommendedName>
        <fullName evidence="14">ABC transporter</fullName>
    </recommendedName>
</protein>
<evidence type="ECO:0000313" key="12">
    <source>
        <dbReference type="EMBL" id="UVC54710.1"/>
    </source>
</evidence>
<sequence>MNKRSTDRTLIIEDDPESFFWDSQLYRKSDFNDRKNRSYRYYDETSFLKYLFFHWVNKWAFVLSEKYVDPYKYHPLPCSDHVFKWYPIFSKHVSDGLVRLDSYHYAKSQSKDTKANKPYKSILLRALVLTFWKRTLFLIVGLISANILSMNISIVVKKLLDLLNKKSFNFIMTTMLLLSIIVFQIIDGLLVENVNFYTWRLVTLSHYLFAINPFHHGMCHRRKFANNINGSNCLNVCNQVLHSCSPESECSKNPLFCQALRYQNKDINSQMFSFTIVDSYNISFVFFPIKQIMEFLSNFCYGIYLLSLQVRVNIWLLYFVGTFFLFLMIVVEIINVFVFRILLYLRDYRLSKSDYIVNLLSLIKRTFHDDIAINIITQSRNNELYMVYFDMFLTIFNLGLFIICVNGSFYVLKQNFVESVNSASVITDIDTAGFMATFYILLRIINSMVLIPMSIKSFRVSYVSFRRLEKFIKGCSPNFYISNNKYTGSVKTSTVIAETTNQLPKDSVVYYKDATFTWVHTRDDLLNKKYEPFLRNVNFELKRGQMAIVTGAQGSGKSNFVKSILGEMTLVGGSMAVVPLHTSMPIFYASQDIFLQRGTIRSNIVFGHKFDEQLYNAVLKAVELEFDISTWEKGDLRVVSENAHSLSGGQRVRMELARAVYAYLVFHKVNTDYNNGKCSFLMCLDASFHGLDPYVSKSIFNNLFNLKTGLLANDDLSVVLTSSKQTLEVCSKMPDPTQIPNHPIYKIKNQTFKFHSNLHDFVNNNRVNNEDYMYLLASSSGIYHMSYLSNDMLRLCSSDAATRLGRMEVTRSKYSKSFKSYTRDELAGIKFNPYLVYIKPAMPIFVLYIILTVMMAIMDNVKLVLSTNLSDYITNNINQYKDGKFVDLSEIKTRSNLSFKITIIFVSVIIVLSIFSTKLLALTCFTSSLKIHEYSLNSLFKNSSSVIKIKKEISQIITFLSIDVFIFDSSSVTFLSGLLYLLIQLLANIITLLCLIPISIPFVLLSIILSLKYILVKITKSSKNSHYGYLETLVHLNSSSENAIPGSSIYRTFTKQSELVDTFIEDRDYNARCKFFSRVAIVWSTITFNWVFSLTTLLILIALIALDKYTKYKLKVGHFGLGLSFSMNIVKLYSRFSVLYTALEMFTCSVERFRYFIPPGQKLKFNKCVNIHEEHLINPSNTAKLDKTKLLQRRLIEFKAENKKYFLLRRLFYHPKIQIVDVDNYITTNHTGVELRDVCVYTTIDPNPESMILKHITVSSFKSEIIGIIGRTGAGKTTLLSVLQNIAENRTGQVLLDGKDLNDIPNVVLRQIIGVLPQLPFVFKGWTVRRFLDPRRLFSDDEINQALNNCGLLKFVNELPGGMKLDGILLQDDVSSNNSKKKISNVQVIKAYEKRMNTESNKPGFVGDMILSNTQLRTLSLARLVLYRDFYRIIVVDEPPEEDLPEETVAKSEDLVVPIYDLIKYFSHCTTFVIAHDVSVLKTCTSIWVVHDGRLIRTCKTSDIAANESIAKIIEECVNHLN</sequence>
<dbReference type="PROSITE" id="PS50929">
    <property type="entry name" value="ABC_TM1F"/>
    <property type="match status" value="1"/>
</dbReference>
<dbReference type="InterPro" id="IPR027417">
    <property type="entry name" value="P-loop_NTPase"/>
</dbReference>
<feature type="transmembrane region" description="Helical" evidence="9">
    <location>
        <begin position="315"/>
        <end position="343"/>
    </location>
</feature>
<evidence type="ECO:0000256" key="1">
    <source>
        <dbReference type="ARBA" id="ARBA00004141"/>
    </source>
</evidence>
<evidence type="ECO:0000256" key="4">
    <source>
        <dbReference type="ARBA" id="ARBA00022692"/>
    </source>
</evidence>
<feature type="domain" description="ABC transporter" evidence="10">
    <location>
        <begin position="1233"/>
        <end position="1517"/>
    </location>
</feature>
<keyword evidence="8 9" id="KW-0472">Membrane</keyword>
<evidence type="ECO:0000256" key="7">
    <source>
        <dbReference type="ARBA" id="ARBA00022989"/>
    </source>
</evidence>
<feature type="transmembrane region" description="Helical" evidence="9">
    <location>
        <begin position="989"/>
        <end position="1015"/>
    </location>
</feature>
<dbReference type="PROSITE" id="PS00211">
    <property type="entry name" value="ABC_TRANSPORTER_1"/>
    <property type="match status" value="1"/>
</dbReference>
<evidence type="ECO:0000256" key="6">
    <source>
        <dbReference type="ARBA" id="ARBA00022840"/>
    </source>
</evidence>
<dbReference type="GO" id="GO:0140359">
    <property type="term" value="F:ABC-type transporter activity"/>
    <property type="evidence" value="ECO:0007669"/>
    <property type="project" value="InterPro"/>
</dbReference>
<feature type="transmembrane region" description="Helical" evidence="9">
    <location>
        <begin position="136"/>
        <end position="156"/>
    </location>
</feature>
<name>A0A976XJP0_THEOR</name>
<feature type="transmembrane region" description="Helical" evidence="9">
    <location>
        <begin position="956"/>
        <end position="983"/>
    </location>
</feature>
<dbReference type="EMBL" id="CP056068">
    <property type="protein sequence ID" value="UVC54710.1"/>
    <property type="molecule type" value="Genomic_DNA"/>
</dbReference>
<keyword evidence="3" id="KW-0813">Transport</keyword>
<organism evidence="12 13">
    <name type="scientific">Theileria orientalis</name>
    <dbReference type="NCBI Taxonomy" id="68886"/>
    <lineage>
        <taxon>Eukaryota</taxon>
        <taxon>Sar</taxon>
        <taxon>Alveolata</taxon>
        <taxon>Apicomplexa</taxon>
        <taxon>Aconoidasida</taxon>
        <taxon>Piroplasmida</taxon>
        <taxon>Theileriidae</taxon>
        <taxon>Theileria</taxon>
    </lineage>
</organism>
<dbReference type="InterPro" id="IPR011527">
    <property type="entry name" value="ABC1_TM_dom"/>
</dbReference>
<feature type="transmembrane region" description="Helical" evidence="9">
    <location>
        <begin position="1080"/>
        <end position="1106"/>
    </location>
</feature>
<dbReference type="GO" id="GO:0016887">
    <property type="term" value="F:ATP hydrolysis activity"/>
    <property type="evidence" value="ECO:0007669"/>
    <property type="project" value="InterPro"/>
</dbReference>
<dbReference type="Proteomes" id="UP000244803">
    <property type="component" value="Chromosome 2"/>
</dbReference>